<dbReference type="KEGG" id="soy:115888094"/>
<dbReference type="GO" id="GO:0030659">
    <property type="term" value="C:cytoplasmic vesicle membrane"/>
    <property type="evidence" value="ECO:0007669"/>
    <property type="project" value="TreeGrafter"/>
</dbReference>
<evidence type="ECO:0000313" key="2">
    <source>
        <dbReference type="RefSeq" id="XP_030763529.1"/>
    </source>
</evidence>
<dbReference type="InParanoid" id="A0A6J2YK60"/>
<accession>A0A6J2YK60</accession>
<protein>
    <submittedName>
        <fullName evidence="2">Patched domain-containing protein 1-like</fullName>
    </submittedName>
</protein>
<sequence length="189" mass="22071">MKVRNSMIGLKIVDELLNKSFYKLGLVVGKHPGYFLIIPVMITILGMTGYQRVHNNIDPEYLFSPINGEGKIERAIVENYFKVNYTSRFDVARITRAGRFGRVIITSKDGNKNMLRVEVWKEIRMLDELIQNMTVIYENEYFTYNDILCEVDDGMLQNDILNLDYIMEDVSRNNEYLINRNNNVVNKVV</sequence>
<reference evidence="2" key="1">
    <citation type="submission" date="2025-08" db="UniProtKB">
        <authorList>
            <consortium name="RefSeq"/>
        </authorList>
    </citation>
    <scope>IDENTIFICATION</scope>
    <source>
        <tissue evidence="2">Gonads</tissue>
    </source>
</reference>
<dbReference type="PANTHER" id="PTHR10796:SF92">
    <property type="entry name" value="PATCHED-RELATED, ISOFORM A"/>
    <property type="match status" value="1"/>
</dbReference>
<dbReference type="GeneID" id="115888094"/>
<organism evidence="1 2">
    <name type="scientific">Sitophilus oryzae</name>
    <name type="common">Rice weevil</name>
    <name type="synonym">Curculio oryzae</name>
    <dbReference type="NCBI Taxonomy" id="7048"/>
    <lineage>
        <taxon>Eukaryota</taxon>
        <taxon>Metazoa</taxon>
        <taxon>Ecdysozoa</taxon>
        <taxon>Arthropoda</taxon>
        <taxon>Hexapoda</taxon>
        <taxon>Insecta</taxon>
        <taxon>Pterygota</taxon>
        <taxon>Neoptera</taxon>
        <taxon>Endopterygota</taxon>
        <taxon>Coleoptera</taxon>
        <taxon>Polyphaga</taxon>
        <taxon>Cucujiformia</taxon>
        <taxon>Curculionidae</taxon>
        <taxon>Dryophthorinae</taxon>
        <taxon>Sitophilus</taxon>
    </lineage>
</organism>
<proteinExistence type="predicted"/>
<name>A0A6J2YK60_SITOR</name>
<dbReference type="GO" id="GO:0005886">
    <property type="term" value="C:plasma membrane"/>
    <property type="evidence" value="ECO:0007669"/>
    <property type="project" value="TreeGrafter"/>
</dbReference>
<dbReference type="OrthoDB" id="6510177at2759"/>
<dbReference type="AlphaFoldDB" id="A0A6J2YK60"/>
<keyword evidence="1" id="KW-1185">Reference proteome</keyword>
<dbReference type="PANTHER" id="PTHR10796">
    <property type="entry name" value="PATCHED-RELATED"/>
    <property type="match status" value="1"/>
</dbReference>
<evidence type="ECO:0000313" key="1">
    <source>
        <dbReference type="Proteomes" id="UP000504635"/>
    </source>
</evidence>
<dbReference type="RefSeq" id="XP_030763529.1">
    <property type="nucleotide sequence ID" value="XM_030907669.1"/>
</dbReference>
<dbReference type="Proteomes" id="UP000504635">
    <property type="component" value="Unplaced"/>
</dbReference>
<dbReference type="InterPro" id="IPR051697">
    <property type="entry name" value="Patched_domain-protein"/>
</dbReference>
<gene>
    <name evidence="2" type="primary">LOC115888094</name>
</gene>